<reference evidence="3 4" key="1">
    <citation type="submission" date="2022-09" db="EMBL/GenBank/DDBJ databases">
        <title>Enrichment on poylsaccharides allowed isolation of novel metabolic and taxonomic groups of Haloarchaea.</title>
        <authorList>
            <person name="Sorokin D.Y."/>
            <person name="Elcheninov A.G."/>
            <person name="Khizhniak T.V."/>
            <person name="Kolganova T.V."/>
            <person name="Kublanov I.V."/>
        </authorList>
    </citation>
    <scope>NUCLEOTIDE SEQUENCE [LARGE SCALE GENOMIC DNA]</scope>
    <source>
        <strain evidence="3 4">AArc-curdl1</strain>
    </source>
</reference>
<evidence type="ECO:0000313" key="3">
    <source>
        <dbReference type="EMBL" id="MCU4752274.1"/>
    </source>
</evidence>
<feature type="transmembrane region" description="Helical" evidence="2">
    <location>
        <begin position="12"/>
        <end position="31"/>
    </location>
</feature>
<dbReference type="EMBL" id="JAOPJZ010000006">
    <property type="protein sequence ID" value="MCU4752274.1"/>
    <property type="molecule type" value="Genomic_DNA"/>
</dbReference>
<accession>A0AAP3E7J7</accession>
<dbReference type="Pfam" id="PF23956">
    <property type="entry name" value="DUF7285"/>
    <property type="match status" value="1"/>
</dbReference>
<keyword evidence="2" id="KW-0812">Transmembrane</keyword>
<dbReference type="InterPro" id="IPR055709">
    <property type="entry name" value="DUF7285"/>
</dbReference>
<name>A0AAP3E7J7_9EURY</name>
<feature type="region of interest" description="Disordered" evidence="1">
    <location>
        <begin position="52"/>
        <end position="78"/>
    </location>
</feature>
<comment type="caution">
    <text evidence="3">The sequence shown here is derived from an EMBL/GenBank/DDBJ whole genome shotgun (WGS) entry which is preliminary data.</text>
</comment>
<sequence length="152" mass="15882">MTGHARGQTEPLAALGAVAVVCLAVGLYAGSLTGVSTNTDRTLAEPTLDTVWQTTGSDGTYNPHDSPNPLETIPPEQLPDGKTVAITVTTGDERAVTVGSAVYVRGQYVGPTVAGNPDLERPSTTDSHSRPVPVVNWERSVSTGILTVEVWD</sequence>
<organism evidence="3 4">
    <name type="scientific">Natronosalvus hydrolyticus</name>
    <dbReference type="NCBI Taxonomy" id="2979988"/>
    <lineage>
        <taxon>Archaea</taxon>
        <taxon>Methanobacteriati</taxon>
        <taxon>Methanobacteriota</taxon>
        <taxon>Stenosarchaea group</taxon>
        <taxon>Halobacteria</taxon>
        <taxon>Halobacteriales</taxon>
        <taxon>Natrialbaceae</taxon>
        <taxon>Natronosalvus</taxon>
    </lineage>
</organism>
<evidence type="ECO:0000313" key="4">
    <source>
        <dbReference type="Proteomes" id="UP001321047"/>
    </source>
</evidence>
<dbReference type="Proteomes" id="UP001321047">
    <property type="component" value="Unassembled WGS sequence"/>
</dbReference>
<keyword evidence="4" id="KW-1185">Reference proteome</keyword>
<keyword evidence="2" id="KW-1133">Transmembrane helix</keyword>
<keyword evidence="2" id="KW-0472">Membrane</keyword>
<feature type="compositionally biased region" description="Polar residues" evidence="1">
    <location>
        <begin position="52"/>
        <end position="65"/>
    </location>
</feature>
<dbReference type="RefSeq" id="WP_342808616.1">
    <property type="nucleotide sequence ID" value="NZ_JAOPJZ010000006.1"/>
</dbReference>
<evidence type="ECO:0000256" key="1">
    <source>
        <dbReference type="SAM" id="MobiDB-lite"/>
    </source>
</evidence>
<protein>
    <submittedName>
        <fullName evidence="3">Uncharacterized protein</fullName>
    </submittedName>
</protein>
<dbReference type="AlphaFoldDB" id="A0AAP3E7J7"/>
<gene>
    <name evidence="3" type="ORF">OB919_09790</name>
</gene>
<proteinExistence type="predicted"/>
<evidence type="ECO:0000256" key="2">
    <source>
        <dbReference type="SAM" id="Phobius"/>
    </source>
</evidence>